<name>A0A939IZR9_9HYPH</name>
<dbReference type="RefSeq" id="WP_207139823.1">
    <property type="nucleotide sequence ID" value="NZ_JAEKJZ010000001.1"/>
</dbReference>
<dbReference type="PROSITE" id="PS51257">
    <property type="entry name" value="PROKAR_LIPOPROTEIN"/>
    <property type="match status" value="1"/>
</dbReference>
<gene>
    <name evidence="2" type="ORF">JF539_08270</name>
</gene>
<accession>A0A939IZR9</accession>
<evidence type="ECO:0000313" key="2">
    <source>
        <dbReference type="EMBL" id="MBN9670331.1"/>
    </source>
</evidence>
<protein>
    <recommendedName>
        <fullName evidence="4">Cytochrome c</fullName>
    </recommendedName>
</protein>
<reference evidence="2" key="1">
    <citation type="submission" date="2020-12" db="EMBL/GenBank/DDBJ databases">
        <title>Oil enriched cultivation method for isolating marine PHA-producing bacteria.</title>
        <authorList>
            <person name="Zheng W."/>
            <person name="Yu S."/>
            <person name="Huang Y."/>
        </authorList>
    </citation>
    <scope>NUCLEOTIDE SEQUENCE</scope>
    <source>
        <strain evidence="2">SY-2-12</strain>
    </source>
</reference>
<dbReference type="EMBL" id="JAEKJZ010000001">
    <property type="protein sequence ID" value="MBN9670331.1"/>
    <property type="molecule type" value="Genomic_DNA"/>
</dbReference>
<evidence type="ECO:0000313" key="3">
    <source>
        <dbReference type="Proteomes" id="UP000664096"/>
    </source>
</evidence>
<proteinExistence type="predicted"/>
<feature type="chain" id="PRO_5038011305" description="Cytochrome c" evidence="1">
    <location>
        <begin position="22"/>
        <end position="80"/>
    </location>
</feature>
<feature type="signal peptide" evidence="1">
    <location>
        <begin position="1"/>
        <end position="21"/>
    </location>
</feature>
<dbReference type="Proteomes" id="UP000664096">
    <property type="component" value="Unassembled WGS sequence"/>
</dbReference>
<comment type="caution">
    <text evidence="2">The sequence shown here is derived from an EMBL/GenBank/DDBJ whole genome shotgun (WGS) entry which is preliminary data.</text>
</comment>
<keyword evidence="1" id="KW-0732">Signal</keyword>
<sequence length="80" mass="8192">MRRTHPVAICSILSLWLCSCAIGPGTPLVDALKANPGTVSSNVPPPKGYGSPVGGAEASGLINARDREATEAYLKSLASE</sequence>
<organism evidence="2 3">
    <name type="scientific">Roseibium aggregatum</name>
    <dbReference type="NCBI Taxonomy" id="187304"/>
    <lineage>
        <taxon>Bacteria</taxon>
        <taxon>Pseudomonadati</taxon>
        <taxon>Pseudomonadota</taxon>
        <taxon>Alphaproteobacteria</taxon>
        <taxon>Hyphomicrobiales</taxon>
        <taxon>Stappiaceae</taxon>
        <taxon>Roseibium</taxon>
    </lineage>
</organism>
<evidence type="ECO:0008006" key="4">
    <source>
        <dbReference type="Google" id="ProtNLM"/>
    </source>
</evidence>
<evidence type="ECO:0000256" key="1">
    <source>
        <dbReference type="SAM" id="SignalP"/>
    </source>
</evidence>
<dbReference type="AlphaFoldDB" id="A0A939IZR9"/>